<evidence type="ECO:0008006" key="4">
    <source>
        <dbReference type="Google" id="ProtNLM"/>
    </source>
</evidence>
<dbReference type="InterPro" id="IPR046588">
    <property type="entry name" value="DUF6646"/>
</dbReference>
<accession>A0A3S9MZN2</accession>
<evidence type="ECO:0000313" key="3">
    <source>
        <dbReference type="Proteomes" id="UP000279600"/>
    </source>
</evidence>
<dbReference type="RefSeq" id="WP_126448441.1">
    <property type="nucleotide sequence ID" value="NZ_CP034549.1"/>
</dbReference>
<evidence type="ECO:0000256" key="1">
    <source>
        <dbReference type="SAM" id="SignalP"/>
    </source>
</evidence>
<feature type="chain" id="PRO_5019273355" description="Porin family protein" evidence="1">
    <location>
        <begin position="21"/>
        <end position="164"/>
    </location>
</feature>
<dbReference type="EMBL" id="CP034549">
    <property type="protein sequence ID" value="AZQ44726.1"/>
    <property type="molecule type" value="Genomic_DNA"/>
</dbReference>
<proteinExistence type="predicted"/>
<dbReference type="Proteomes" id="UP000279600">
    <property type="component" value="Chromosome"/>
</dbReference>
<evidence type="ECO:0000313" key="2">
    <source>
        <dbReference type="EMBL" id="AZQ44726.1"/>
    </source>
</evidence>
<dbReference type="OrthoDB" id="1118003at2"/>
<feature type="signal peptide" evidence="1">
    <location>
        <begin position="1"/>
        <end position="20"/>
    </location>
</feature>
<gene>
    <name evidence="2" type="ORF">EJ995_10940</name>
</gene>
<keyword evidence="3" id="KW-1185">Reference proteome</keyword>
<dbReference type="KEGG" id="noj:EJ995_10940"/>
<dbReference type="AlphaFoldDB" id="A0A3S9MZN2"/>
<reference evidence="2 3" key="1">
    <citation type="submission" date="2018-12" db="EMBL/GenBank/DDBJ databases">
        <title>Complete genome of Nonlabens sp. MJ115.</title>
        <authorList>
            <person name="Choi H.S."/>
            <person name="Jung J."/>
        </authorList>
    </citation>
    <scope>NUCLEOTIDE SEQUENCE [LARGE SCALE GENOMIC DNA]</scope>
    <source>
        <strain evidence="2 3">MJ115</strain>
    </source>
</reference>
<dbReference type="Pfam" id="PF20351">
    <property type="entry name" value="DUF6646"/>
    <property type="match status" value="1"/>
</dbReference>
<organism evidence="2 3">
    <name type="scientific">Nonlabens ponticola</name>
    <dbReference type="NCBI Taxonomy" id="2496866"/>
    <lineage>
        <taxon>Bacteria</taxon>
        <taxon>Pseudomonadati</taxon>
        <taxon>Bacteroidota</taxon>
        <taxon>Flavobacteriia</taxon>
        <taxon>Flavobacteriales</taxon>
        <taxon>Flavobacteriaceae</taxon>
        <taxon>Nonlabens</taxon>
    </lineage>
</organism>
<sequence length="164" mass="17888">MKNLILALALLATTVSMGQAFTGKGDSKFQIGANFQDNATGIQATYDYGVGENISFGIATVYALGISDEVEDADFDQRADLRLRFNANIGNVIGISEMFDVYPGLSFGTKNFGGHLGGRYFFTDGFGLYTELQVPFAKYDSDDLTPAEELNNQFNLSFGMSFNF</sequence>
<name>A0A3S9MZN2_9FLAO</name>
<keyword evidence="1" id="KW-0732">Signal</keyword>
<protein>
    <recommendedName>
        <fullName evidence="4">Porin family protein</fullName>
    </recommendedName>
</protein>